<organism evidence="2 3">
    <name type="scientific">Metschnikowia bicuspidata</name>
    <dbReference type="NCBI Taxonomy" id="27322"/>
    <lineage>
        <taxon>Eukaryota</taxon>
        <taxon>Fungi</taxon>
        <taxon>Dikarya</taxon>
        <taxon>Ascomycota</taxon>
        <taxon>Saccharomycotina</taxon>
        <taxon>Pichiomycetes</taxon>
        <taxon>Metschnikowiaceae</taxon>
        <taxon>Metschnikowia</taxon>
    </lineage>
</organism>
<dbReference type="InterPro" id="IPR039486">
    <property type="entry name" value="Mug56/Spo71_PH"/>
</dbReference>
<dbReference type="GO" id="GO:0005628">
    <property type="term" value="C:prospore membrane"/>
    <property type="evidence" value="ECO:0007669"/>
    <property type="project" value="TreeGrafter"/>
</dbReference>
<dbReference type="OrthoDB" id="5579281at2759"/>
<keyword evidence="3" id="KW-1185">Reference proteome</keyword>
<name>A0A4P9Z6V4_9ASCO</name>
<dbReference type="Pfam" id="PF15404">
    <property type="entry name" value="PH_4"/>
    <property type="match status" value="1"/>
</dbReference>
<dbReference type="SMART" id="SM00233">
    <property type="entry name" value="PH"/>
    <property type="match status" value="2"/>
</dbReference>
<sequence>MRNISAESKRHLKRGCLVKAALDFLKPEPVSKKKQAALLEEPIFSEKLNAKVVKKLKGFANISKDRSNRLKVRLLDRIMLFAYGEIVRVDKMLVLVKFVPRTFNIMSYSEFSDIWADVEENWLEYFVVLRRGQDNDEFLNVQLYKTGKGWDLNSTPAYSFSIRQDLRVDFYSSLDKRISVIDPTATGTRLFILSTRYYSQSIKWLYLIKGCLDEQFTSKLQVRLALTHLIFEIKLPSSLICNALEQKENVGFLEKKNGYEPYEDLLFRYVRDKVELQLGRLGLPLRQNVRSWLACKFGDRAEDIPNTNLSLLVRSQLFAKSSPLELLQCEEKKPTLPNSIEGFLGFLANSDEGFTSLRVCYKMRYVLTCQNLLFITKYQHGIPPSPQNEFLRGGYDCNRLSGVYSGVYKLNHFELDANGHIAWLDSSHFPHFDRLALEEFSRKVHHIAAADLVIDLCLIKKIRCVLPESVPTRLQHTHFILWYATQSISIHDELRECAFEIEFQNGVHLRLFAASKTLRNEWMHRLTKLSDFWNKARIEHAAARLKAKETNQKRFRTNDGLEVKSSFEQSCLIEQMHATALTHNLNNSALAMPEAVLCSGYLYYKSKKRSQFIKRFAVLCPGYMAFFSITKRNKVTSHQVNTPCYKRTKTITISDCYVRTECSAECSFKEDLVSKTPGHDLLARLYCDGWKCTDERLQFSLWYGYKRKISPLCNMKVTKQLRKENPELSELIKLLGVRGKTYLFMARSRHEQEMWVHNILEEINRFVYG</sequence>
<dbReference type="AlphaFoldDB" id="A0A4P9Z6V4"/>
<accession>A0A4P9Z6V4</accession>
<dbReference type="InterPro" id="IPR001849">
    <property type="entry name" value="PH_domain"/>
</dbReference>
<feature type="domain" description="PH" evidence="1">
    <location>
        <begin position="595"/>
        <end position="764"/>
    </location>
</feature>
<dbReference type="PANTHER" id="PTHR28076:SF1">
    <property type="entry name" value="PROSPORE MEMBRANE ADAPTER PROTEIN SPO71"/>
    <property type="match status" value="1"/>
</dbReference>
<dbReference type="PANTHER" id="PTHR28076">
    <property type="entry name" value="SPORULATION-SPECIFIC PROTEIN 71"/>
    <property type="match status" value="1"/>
</dbReference>
<dbReference type="Gene3D" id="2.30.29.30">
    <property type="entry name" value="Pleckstrin-homology domain (PH domain)/Phosphotyrosine-binding domain (PTB)"/>
    <property type="match status" value="1"/>
</dbReference>
<gene>
    <name evidence="2" type="ORF">METBISCDRAFT_20684</name>
</gene>
<protein>
    <recommendedName>
        <fullName evidence="1">PH domain-containing protein</fullName>
    </recommendedName>
</protein>
<dbReference type="InterPro" id="IPR057379">
    <property type="entry name" value="PH_SPO71"/>
</dbReference>
<dbReference type="InterPro" id="IPR011993">
    <property type="entry name" value="PH-like_dom_sf"/>
</dbReference>
<proteinExistence type="predicted"/>
<dbReference type="Proteomes" id="UP000268321">
    <property type="component" value="Unassembled WGS sequence"/>
</dbReference>
<dbReference type="GO" id="GO:1902657">
    <property type="term" value="P:protein localization to prospore membrane"/>
    <property type="evidence" value="ECO:0007669"/>
    <property type="project" value="InterPro"/>
</dbReference>
<dbReference type="SUPFAM" id="SSF50729">
    <property type="entry name" value="PH domain-like"/>
    <property type="match status" value="1"/>
</dbReference>
<dbReference type="InterPro" id="IPR040345">
    <property type="entry name" value="Mug56/Spo71"/>
</dbReference>
<dbReference type="PROSITE" id="PS50003">
    <property type="entry name" value="PH_DOMAIN"/>
    <property type="match status" value="1"/>
</dbReference>
<reference evidence="3" key="1">
    <citation type="journal article" date="2018" name="Nat. Microbiol.">
        <title>Leveraging single-cell genomics to expand the fungal tree of life.</title>
        <authorList>
            <person name="Ahrendt S.R."/>
            <person name="Quandt C.A."/>
            <person name="Ciobanu D."/>
            <person name="Clum A."/>
            <person name="Salamov A."/>
            <person name="Andreopoulos B."/>
            <person name="Cheng J.F."/>
            <person name="Woyke T."/>
            <person name="Pelin A."/>
            <person name="Henrissat B."/>
            <person name="Reynolds N.K."/>
            <person name="Benny G.L."/>
            <person name="Smith M.E."/>
            <person name="James T.Y."/>
            <person name="Grigoriev I.V."/>
        </authorList>
    </citation>
    <scope>NUCLEOTIDE SEQUENCE [LARGE SCALE GENOMIC DNA]</scope>
    <source>
        <strain evidence="3">Baker2002</strain>
    </source>
</reference>
<dbReference type="EMBL" id="ML004900">
    <property type="protein sequence ID" value="RKP28394.1"/>
    <property type="molecule type" value="Genomic_DNA"/>
</dbReference>
<evidence type="ECO:0000313" key="2">
    <source>
        <dbReference type="EMBL" id="RKP28394.1"/>
    </source>
</evidence>
<dbReference type="Pfam" id="PF23207">
    <property type="entry name" value="PH_SPO71"/>
    <property type="match status" value="1"/>
</dbReference>
<evidence type="ECO:0000259" key="1">
    <source>
        <dbReference type="PROSITE" id="PS50003"/>
    </source>
</evidence>
<evidence type="ECO:0000313" key="3">
    <source>
        <dbReference type="Proteomes" id="UP000268321"/>
    </source>
</evidence>